<gene>
    <name evidence="2" type="ORF">RM423_13075</name>
</gene>
<evidence type="ECO:0000313" key="2">
    <source>
        <dbReference type="EMBL" id="MDT0262323.1"/>
    </source>
</evidence>
<reference evidence="3" key="1">
    <citation type="submission" date="2023-07" db="EMBL/GenBank/DDBJ databases">
        <title>30 novel species of actinomycetes from the DSMZ collection.</title>
        <authorList>
            <person name="Nouioui I."/>
        </authorList>
    </citation>
    <scope>NUCLEOTIDE SEQUENCE [LARGE SCALE GENOMIC DNA]</scope>
    <source>
        <strain evidence="3">DSM 44399</strain>
    </source>
</reference>
<proteinExistence type="predicted"/>
<keyword evidence="3" id="KW-1185">Reference proteome</keyword>
<name>A0ABU2JBF9_9ACTN</name>
<dbReference type="EMBL" id="JAVREH010000016">
    <property type="protein sequence ID" value="MDT0262323.1"/>
    <property type="molecule type" value="Genomic_DNA"/>
</dbReference>
<dbReference type="Proteomes" id="UP001183176">
    <property type="component" value="Unassembled WGS sequence"/>
</dbReference>
<comment type="caution">
    <text evidence="2">The sequence shown here is derived from an EMBL/GenBank/DDBJ whole genome shotgun (WGS) entry which is preliminary data.</text>
</comment>
<organism evidence="2 3">
    <name type="scientific">Jatrophihabitans lederbergiae</name>
    <dbReference type="NCBI Taxonomy" id="3075547"/>
    <lineage>
        <taxon>Bacteria</taxon>
        <taxon>Bacillati</taxon>
        <taxon>Actinomycetota</taxon>
        <taxon>Actinomycetes</taxon>
        <taxon>Jatrophihabitantales</taxon>
        <taxon>Jatrophihabitantaceae</taxon>
        <taxon>Jatrophihabitans</taxon>
    </lineage>
</organism>
<feature type="compositionally biased region" description="Low complexity" evidence="1">
    <location>
        <begin position="38"/>
        <end position="47"/>
    </location>
</feature>
<dbReference type="RefSeq" id="WP_311423474.1">
    <property type="nucleotide sequence ID" value="NZ_JAVREH010000016.1"/>
</dbReference>
<evidence type="ECO:0000313" key="3">
    <source>
        <dbReference type="Proteomes" id="UP001183176"/>
    </source>
</evidence>
<feature type="region of interest" description="Disordered" evidence="1">
    <location>
        <begin position="38"/>
        <end position="58"/>
    </location>
</feature>
<accession>A0ABU2JBF9</accession>
<protein>
    <submittedName>
        <fullName evidence="2">Uncharacterized protein</fullName>
    </submittedName>
</protein>
<sequence length="58" mass="5980">MRTDQAVSPFTVLVFGELREAAGVGLAAQYTWLRSSSTAPAGTSAAGRTWLPKSAPAA</sequence>
<evidence type="ECO:0000256" key="1">
    <source>
        <dbReference type="SAM" id="MobiDB-lite"/>
    </source>
</evidence>